<dbReference type="Proteomes" id="UP000321484">
    <property type="component" value="Unassembled WGS sequence"/>
</dbReference>
<name>A0A511YZ28_9CELL</name>
<reference evidence="2 3" key="1">
    <citation type="submission" date="2019-07" db="EMBL/GenBank/DDBJ databases">
        <title>Whole genome shotgun sequence of Actinotalea fermentans NBRC 105374.</title>
        <authorList>
            <person name="Hosoyama A."/>
            <person name="Uohara A."/>
            <person name="Ohji S."/>
            <person name="Ichikawa N."/>
        </authorList>
    </citation>
    <scope>NUCLEOTIDE SEQUENCE [LARGE SCALE GENOMIC DNA]</scope>
    <source>
        <strain evidence="2 3">NBRC 105374</strain>
    </source>
</reference>
<dbReference type="Pfam" id="PF13338">
    <property type="entry name" value="AbiEi_4"/>
    <property type="match status" value="1"/>
</dbReference>
<gene>
    <name evidence="2" type="ORF">AFE02nite_21870</name>
</gene>
<dbReference type="InterPro" id="IPR025159">
    <property type="entry name" value="AbiEi_N"/>
</dbReference>
<evidence type="ECO:0000313" key="2">
    <source>
        <dbReference type="EMBL" id="GEN80453.1"/>
    </source>
</evidence>
<protein>
    <recommendedName>
        <fullName evidence="1">AbiEi antitoxin N-terminal domain-containing protein</fullName>
    </recommendedName>
</protein>
<keyword evidence="3" id="KW-1185">Reference proteome</keyword>
<evidence type="ECO:0000259" key="1">
    <source>
        <dbReference type="Pfam" id="PF13338"/>
    </source>
</evidence>
<feature type="domain" description="AbiEi antitoxin N-terminal" evidence="1">
    <location>
        <begin position="9"/>
        <end position="51"/>
    </location>
</feature>
<accession>A0A511YZ28</accession>
<organism evidence="2 3">
    <name type="scientific">Actinotalea fermentans</name>
    <dbReference type="NCBI Taxonomy" id="43671"/>
    <lineage>
        <taxon>Bacteria</taxon>
        <taxon>Bacillati</taxon>
        <taxon>Actinomycetota</taxon>
        <taxon>Actinomycetes</taxon>
        <taxon>Micrococcales</taxon>
        <taxon>Cellulomonadaceae</taxon>
        <taxon>Actinotalea</taxon>
    </lineage>
</organism>
<proteinExistence type="predicted"/>
<dbReference type="OrthoDB" id="5146042at2"/>
<sequence length="324" mass="35303">MDPSRLDLVKRRADQQDGVLTVAQLRALGVSADAVGRRVARGEWQRAFTGVVVVHSGEVPWRTWARAALLRAGAGAHLSHAAAGFVLGYVLRPPRVLDVSVPESRRLTPTPRSTLAAAPTVRLHRRRRLDGEVVARFPVTSPGTTALDLVAAARSDDDAVGLICAAVRARTRPELILDAAAARPHLTRRALLLELLAAVADGAESPLELRYHRDVEGRHGLPRSARQGWERLGDRWIRSDVRYDGLGVRAELDGRLAHPSGRTEADTWRDNAVVIARAELTLRYRWAHVAGNPCGTARQVAEALRSRGWTGTLRRCGPTCAALP</sequence>
<evidence type="ECO:0000313" key="3">
    <source>
        <dbReference type="Proteomes" id="UP000321484"/>
    </source>
</evidence>
<dbReference type="EMBL" id="BJYK01000007">
    <property type="protein sequence ID" value="GEN80453.1"/>
    <property type="molecule type" value="Genomic_DNA"/>
</dbReference>
<dbReference type="AlphaFoldDB" id="A0A511YZ28"/>
<comment type="caution">
    <text evidence="2">The sequence shown here is derived from an EMBL/GenBank/DDBJ whole genome shotgun (WGS) entry which is preliminary data.</text>
</comment>
<dbReference type="RefSeq" id="WP_052113614.1">
    <property type="nucleotide sequence ID" value="NZ_BJYK01000007.1"/>
</dbReference>